<keyword evidence="1" id="KW-0472">Membrane</keyword>
<sequence length="125" mass="13328">MIVADRMTRPPYGVRVMQVSRPSAAKEDNLFGVCAALGEDFGFNPLLLRIVLGASLLWNPVAVLGGYAAVGLVVAVSRWLYPGPRRGADLVENEVVQNAPAAGQSMNHLPDHQADDKAVEMAFAA</sequence>
<evidence type="ECO:0000256" key="1">
    <source>
        <dbReference type="SAM" id="Phobius"/>
    </source>
</evidence>
<keyword evidence="4" id="KW-1185">Reference proteome</keyword>
<feature type="domain" description="Phage shock protein PspC N-terminal" evidence="2">
    <location>
        <begin position="29"/>
        <end position="74"/>
    </location>
</feature>
<dbReference type="AlphaFoldDB" id="A0A418W640"/>
<proteinExistence type="predicted"/>
<dbReference type="InterPro" id="IPR007168">
    <property type="entry name" value="Phageshock_PspC_N"/>
</dbReference>
<dbReference type="EMBL" id="QYUM01000004">
    <property type="protein sequence ID" value="RJF85387.1"/>
    <property type="molecule type" value="Genomic_DNA"/>
</dbReference>
<dbReference type="OrthoDB" id="7581438at2"/>
<organism evidence="3 4">
    <name type="scientific">Sphingomonas cavernae</name>
    <dbReference type="NCBI Taxonomy" id="2320861"/>
    <lineage>
        <taxon>Bacteria</taxon>
        <taxon>Pseudomonadati</taxon>
        <taxon>Pseudomonadota</taxon>
        <taxon>Alphaproteobacteria</taxon>
        <taxon>Sphingomonadales</taxon>
        <taxon>Sphingomonadaceae</taxon>
        <taxon>Sphingomonas</taxon>
    </lineage>
</organism>
<dbReference type="Pfam" id="PF04024">
    <property type="entry name" value="PspC"/>
    <property type="match status" value="1"/>
</dbReference>
<evidence type="ECO:0000313" key="3">
    <source>
        <dbReference type="EMBL" id="RJF85387.1"/>
    </source>
</evidence>
<reference evidence="3 4" key="1">
    <citation type="submission" date="2018-09" db="EMBL/GenBank/DDBJ databases">
        <authorList>
            <person name="Zhu H."/>
        </authorList>
    </citation>
    <scope>NUCLEOTIDE SEQUENCE [LARGE SCALE GENOMIC DNA]</scope>
    <source>
        <strain evidence="3 4">K2R01-6</strain>
    </source>
</reference>
<evidence type="ECO:0000313" key="4">
    <source>
        <dbReference type="Proteomes" id="UP000286100"/>
    </source>
</evidence>
<feature type="transmembrane region" description="Helical" evidence="1">
    <location>
        <begin position="56"/>
        <end position="76"/>
    </location>
</feature>
<protein>
    <submittedName>
        <fullName evidence="3">PspC domain-containing protein</fullName>
    </submittedName>
</protein>
<dbReference type="Proteomes" id="UP000286100">
    <property type="component" value="Unassembled WGS sequence"/>
</dbReference>
<gene>
    <name evidence="3" type="ORF">D3876_15680</name>
</gene>
<comment type="caution">
    <text evidence="3">The sequence shown here is derived from an EMBL/GenBank/DDBJ whole genome shotgun (WGS) entry which is preliminary data.</text>
</comment>
<keyword evidence="1" id="KW-1133">Transmembrane helix</keyword>
<evidence type="ECO:0000259" key="2">
    <source>
        <dbReference type="Pfam" id="PF04024"/>
    </source>
</evidence>
<keyword evidence="1" id="KW-0812">Transmembrane</keyword>
<accession>A0A418W640</accession>
<name>A0A418W640_9SPHN</name>